<name>A0ABN3SZF6_9ACTN</name>
<sequence>MLRPRLEGIDGVLHELTTGPGVKEDVTVLIRAIDVDERADRA</sequence>
<evidence type="ECO:0000313" key="1">
    <source>
        <dbReference type="EMBL" id="GAA2689782.1"/>
    </source>
</evidence>
<accession>A0ABN3SZF6</accession>
<dbReference type="EMBL" id="BAAARK010000049">
    <property type="protein sequence ID" value="GAA2689782.1"/>
    <property type="molecule type" value="Genomic_DNA"/>
</dbReference>
<reference evidence="1 2" key="1">
    <citation type="journal article" date="2019" name="Int. J. Syst. Evol. Microbiol.">
        <title>The Global Catalogue of Microorganisms (GCM) 10K type strain sequencing project: providing services to taxonomists for standard genome sequencing and annotation.</title>
        <authorList>
            <consortium name="The Broad Institute Genomics Platform"/>
            <consortium name="The Broad Institute Genome Sequencing Center for Infectious Disease"/>
            <person name="Wu L."/>
            <person name="Ma J."/>
        </authorList>
    </citation>
    <scope>NUCLEOTIDE SEQUENCE [LARGE SCALE GENOMIC DNA]</scope>
    <source>
        <strain evidence="1 2">JCM 16374</strain>
    </source>
</reference>
<evidence type="ECO:0000313" key="2">
    <source>
        <dbReference type="Proteomes" id="UP001500994"/>
    </source>
</evidence>
<dbReference type="Proteomes" id="UP001500994">
    <property type="component" value="Unassembled WGS sequence"/>
</dbReference>
<proteinExistence type="predicted"/>
<gene>
    <name evidence="1" type="ORF">GCM10009864_74720</name>
</gene>
<dbReference type="RefSeq" id="WP_344584055.1">
    <property type="nucleotide sequence ID" value="NZ_BAAARK010000049.1"/>
</dbReference>
<organism evidence="1 2">
    <name type="scientific">Streptomyces lunalinharesii</name>
    <dbReference type="NCBI Taxonomy" id="333384"/>
    <lineage>
        <taxon>Bacteria</taxon>
        <taxon>Bacillati</taxon>
        <taxon>Actinomycetota</taxon>
        <taxon>Actinomycetes</taxon>
        <taxon>Kitasatosporales</taxon>
        <taxon>Streptomycetaceae</taxon>
        <taxon>Streptomyces</taxon>
    </lineage>
</organism>
<protein>
    <submittedName>
        <fullName evidence="1">Uncharacterized protein</fullName>
    </submittedName>
</protein>
<keyword evidence="2" id="KW-1185">Reference proteome</keyword>
<comment type="caution">
    <text evidence="1">The sequence shown here is derived from an EMBL/GenBank/DDBJ whole genome shotgun (WGS) entry which is preliminary data.</text>
</comment>